<reference evidence="1 2" key="1">
    <citation type="submission" date="2019-12" db="EMBL/GenBank/DDBJ databases">
        <title>Rhizobium genotypes associated with high levels of biological nitrogen fixation by grain legumes in a temperate-maritime cropping system.</title>
        <authorList>
            <person name="Maluk M."/>
            <person name="Francesc Ferrando Molina F."/>
            <person name="Lopez Del Egido L."/>
            <person name="Lafos M."/>
            <person name="Langarica-Fuentes A."/>
            <person name="Gebre Yohannes G."/>
            <person name="Young M.W."/>
            <person name="Martin P."/>
            <person name="Gantlett R."/>
            <person name="Kenicer G."/>
            <person name="Hawes C."/>
            <person name="Begg G.S."/>
            <person name="Quilliam R.S."/>
            <person name="Squire G.R."/>
            <person name="Poole P.S."/>
            <person name="Young P.W."/>
            <person name="Iannetta P.M."/>
            <person name="James E.K."/>
        </authorList>
    </citation>
    <scope>NUCLEOTIDE SEQUENCE [LARGE SCALE GENOMIC DNA]</scope>
    <source>
        <strain evidence="1 2">JHI366</strain>
    </source>
</reference>
<name>A0A7K3UBN9_9HYPH</name>
<dbReference type="RefSeq" id="WP_164009361.1">
    <property type="nucleotide sequence ID" value="NZ_WUFT01000006.1"/>
</dbReference>
<sequence>MTANTLTTLKFIAKRLARAQRLQHIAALEIVARQLGKANWRGLAEAYKQGWRPASDQVESLESSFRDHEEAFPAADAGQNSDLSAFGDRLVFTRWEPDHVKPMEADEIHGELDGYAFYLVGDEFSVSIGSQGWEIELDQAPSAKPKVRRLGGRVKSVKPSTLNFSSTPRDC</sequence>
<evidence type="ECO:0000313" key="1">
    <source>
        <dbReference type="EMBL" id="NEJ71112.1"/>
    </source>
</evidence>
<accession>A0A7K3UBN9</accession>
<proteinExistence type="predicted"/>
<organism evidence="1 2">
    <name type="scientific">Rhizobium phaseoli</name>
    <dbReference type="NCBI Taxonomy" id="396"/>
    <lineage>
        <taxon>Bacteria</taxon>
        <taxon>Pseudomonadati</taxon>
        <taxon>Pseudomonadota</taxon>
        <taxon>Alphaproteobacteria</taxon>
        <taxon>Hyphomicrobiales</taxon>
        <taxon>Rhizobiaceae</taxon>
        <taxon>Rhizobium/Agrobacterium group</taxon>
        <taxon>Rhizobium</taxon>
    </lineage>
</organism>
<dbReference type="Proteomes" id="UP000471753">
    <property type="component" value="Unassembled WGS sequence"/>
</dbReference>
<evidence type="ECO:0000313" key="2">
    <source>
        <dbReference type="Proteomes" id="UP000471753"/>
    </source>
</evidence>
<protein>
    <submittedName>
        <fullName evidence="1">Uncharacterized protein</fullName>
    </submittedName>
</protein>
<comment type="caution">
    <text evidence="1">The sequence shown here is derived from an EMBL/GenBank/DDBJ whole genome shotgun (WGS) entry which is preliminary data.</text>
</comment>
<dbReference type="AlphaFoldDB" id="A0A7K3UBN9"/>
<gene>
    <name evidence="1" type="ORF">GR197_11265</name>
</gene>
<dbReference type="EMBL" id="WUFT01000006">
    <property type="protein sequence ID" value="NEJ71112.1"/>
    <property type="molecule type" value="Genomic_DNA"/>
</dbReference>